<dbReference type="Pfam" id="PF17517">
    <property type="entry name" value="IgGFc_binding"/>
    <property type="match status" value="1"/>
</dbReference>
<reference evidence="2 3" key="1">
    <citation type="journal article" date="2014" name="Genome Announc.">
        <title>Draft Genome Sequence of Cytophaga fermentans JCM 21142T, a Facultative Anaerobe Isolated from Marine Mud.</title>
        <authorList>
            <person name="Starns D."/>
            <person name="Oshima K."/>
            <person name="Suda W."/>
            <person name="Iino T."/>
            <person name="Yuki M."/>
            <person name="Inoue J."/>
            <person name="Kitamura K."/>
            <person name="Iida T."/>
            <person name="Darby A."/>
            <person name="Hattori M."/>
            <person name="Ohkuma M."/>
        </authorList>
    </citation>
    <scope>NUCLEOTIDE SEQUENCE [LARGE SCALE GENOMIC DNA]</scope>
    <source>
        <strain evidence="2 3">JCM 21142</strain>
    </source>
</reference>
<dbReference type="PANTHER" id="PTHR46534">
    <property type="entry name" value="IGGFC_BINDING DOMAIN-CONTAINING PROTEIN"/>
    <property type="match status" value="1"/>
</dbReference>
<sequence>MLHDCKLKCAYKEFLKIKRLFYQTVLRMKLSYFFVLLFLSITSSLVKAQNGTVFWFVAPDAIHDHGDEPLYFRVTTFEKAAKVTISMPANSGFKEITESIGANMFATIEVPRKSVENAPVDNINNKGLLIESTEDITIYYEIADDGNPDKFTLKGENALGKEFFVPSQNAFANYSAYGGNANEKVDIVATEDNTEVTIIPTVNVTGHKKEVPYQITLNKGQTYCIEYRDISAAASMAGTQITADKPIAVTISDDSINETSHPHDIVGDQLIPTTVIGSEYIAVKTNTTQYGTQKVFVLGTEDDTHIFINNDKDLVRHVNKGELTSFDITGNAIYIKATRPVYAYQVSGLANILTSNHANELGSALLPTIECTGSSRVAFTRVFIRSFWVNILTQQKNISSFTMYDSDKNTVNFLDAVKWEKVEGTDDGSAEDTWYSAVINMELSTGTPYTIENTKGLFHLSVLDENDPTSSVGSVSYGYFSSYGRMHINGPSKSVMEELLSCRPVLR</sequence>
<protein>
    <recommendedName>
        <fullName evidence="1">IgGFc-binding protein N-terminal domain-containing protein</fullName>
    </recommendedName>
</protein>
<evidence type="ECO:0000313" key="3">
    <source>
        <dbReference type="Proteomes" id="UP000019402"/>
    </source>
</evidence>
<dbReference type="EMBL" id="BAMD01000032">
    <property type="protein sequence ID" value="GAF03851.1"/>
    <property type="molecule type" value="Genomic_DNA"/>
</dbReference>
<dbReference type="AlphaFoldDB" id="W7YHD6"/>
<keyword evidence="3" id="KW-1185">Reference proteome</keyword>
<dbReference type="Proteomes" id="UP000019402">
    <property type="component" value="Unassembled WGS sequence"/>
</dbReference>
<accession>W7YHD6</accession>
<comment type="caution">
    <text evidence="2">The sequence shown here is derived from an EMBL/GenBank/DDBJ whole genome shotgun (WGS) entry which is preliminary data.</text>
</comment>
<name>W7YHD6_9BACT</name>
<evidence type="ECO:0000259" key="1">
    <source>
        <dbReference type="Pfam" id="PF17517"/>
    </source>
</evidence>
<dbReference type="PANTHER" id="PTHR46534:SF1">
    <property type="entry name" value="IGGFC-BINDING PROTEIN N-TERMINAL DOMAIN-CONTAINING PROTEIN"/>
    <property type="match status" value="1"/>
</dbReference>
<gene>
    <name evidence="2" type="ORF">JCM21142_72538</name>
</gene>
<evidence type="ECO:0000313" key="2">
    <source>
        <dbReference type="EMBL" id="GAF03851.1"/>
    </source>
</evidence>
<feature type="domain" description="IgGFc-binding protein N-terminal" evidence="1">
    <location>
        <begin position="155"/>
        <end position="427"/>
    </location>
</feature>
<dbReference type="InterPro" id="IPR035234">
    <property type="entry name" value="IgGFc-bd_N"/>
</dbReference>
<dbReference type="eggNOG" id="COG3291">
    <property type="taxonomic scope" value="Bacteria"/>
</dbReference>
<organism evidence="2 3">
    <name type="scientific">Saccharicrinis fermentans DSM 9555 = JCM 21142</name>
    <dbReference type="NCBI Taxonomy" id="869213"/>
    <lineage>
        <taxon>Bacteria</taxon>
        <taxon>Pseudomonadati</taxon>
        <taxon>Bacteroidota</taxon>
        <taxon>Bacteroidia</taxon>
        <taxon>Marinilabiliales</taxon>
        <taxon>Marinilabiliaceae</taxon>
        <taxon>Saccharicrinis</taxon>
    </lineage>
</organism>
<proteinExistence type="predicted"/>